<proteinExistence type="predicted"/>
<name>A0A2U1ZX28_9MICO</name>
<dbReference type="InterPro" id="IPR056509">
    <property type="entry name" value="Imm33-like"/>
</dbReference>
<evidence type="ECO:0000313" key="2">
    <source>
        <dbReference type="EMBL" id="PWD51531.1"/>
    </source>
</evidence>
<gene>
    <name evidence="2" type="ORF">C8046_13565</name>
</gene>
<dbReference type="OrthoDB" id="2086631at2"/>
<dbReference type="Proteomes" id="UP000245166">
    <property type="component" value="Unassembled WGS sequence"/>
</dbReference>
<dbReference type="Pfam" id="PF24719">
    <property type="entry name" value="Imm33-like"/>
    <property type="match status" value="1"/>
</dbReference>
<sequence length="410" mass="43814">MTDPNGTTQHWTEGFPHLTERAAALLRIDPADVARHSQVVPGAFHVWTPGRGGPHAILGFDGTALVRESTFTQAQLHAAYTAGQRNDEAVAREPIMHAGSAVAILTDVLGGRERRTISAVGPTEDELAALGHGPFALTTPDEIATRLRGRGEGSWTIVGIDRAAGPGHWLIALHQGDQIHTFDPVANARGTWPPETGAIRWWANGRPEAPPSRVVVDARHGSGRRIWVETTPALAPTAQQLVSYYAGVDGLRNGLGVWNGFWWAVAHEDGQDLRIAVTDLTKPGIAALTWDADPAFTLLQAEHAVAHRFGVDRAPVRFVNGVRLREAAIGAAETHLVRRTPAPGTDESGWLVTTAPDDDGADAPVVPAHELWRRAPHLVPLLALPVGFHVVAGPDEGGTVAVRVVERPAT</sequence>
<comment type="caution">
    <text evidence="2">The sequence shown here is derived from an EMBL/GenBank/DDBJ whole genome shotgun (WGS) entry which is preliminary data.</text>
</comment>
<reference evidence="2 3" key="1">
    <citation type="submission" date="2018-03" db="EMBL/GenBank/DDBJ databases">
        <title>Genome assembly of novel Miniimonas species PCH200.</title>
        <authorList>
            <person name="Thakur V."/>
            <person name="Kumar V."/>
            <person name="Singh D."/>
        </authorList>
    </citation>
    <scope>NUCLEOTIDE SEQUENCE [LARGE SCALE GENOMIC DNA]</scope>
    <source>
        <strain evidence="2 3">PCH200</strain>
    </source>
</reference>
<dbReference type="AlphaFoldDB" id="A0A2U1ZX28"/>
<accession>A0A2U1ZX28</accession>
<keyword evidence="3" id="KW-1185">Reference proteome</keyword>
<protein>
    <recommendedName>
        <fullName evidence="1">Imm33-like domain-containing protein</fullName>
    </recommendedName>
</protein>
<evidence type="ECO:0000313" key="3">
    <source>
        <dbReference type="Proteomes" id="UP000245166"/>
    </source>
</evidence>
<dbReference type="RefSeq" id="WP_109229910.1">
    <property type="nucleotide sequence ID" value="NZ_PYHR01000002.1"/>
</dbReference>
<evidence type="ECO:0000259" key="1">
    <source>
        <dbReference type="Pfam" id="PF24719"/>
    </source>
</evidence>
<feature type="domain" description="Imm33-like" evidence="1">
    <location>
        <begin position="303"/>
        <end position="393"/>
    </location>
</feature>
<dbReference type="EMBL" id="PYHR01000002">
    <property type="protein sequence ID" value="PWD51531.1"/>
    <property type="molecule type" value="Genomic_DNA"/>
</dbReference>
<organism evidence="2 3">
    <name type="scientific">Serinibacter arcticus</name>
    <dbReference type="NCBI Taxonomy" id="1655435"/>
    <lineage>
        <taxon>Bacteria</taxon>
        <taxon>Bacillati</taxon>
        <taxon>Actinomycetota</taxon>
        <taxon>Actinomycetes</taxon>
        <taxon>Micrococcales</taxon>
        <taxon>Beutenbergiaceae</taxon>
        <taxon>Serinibacter</taxon>
    </lineage>
</organism>